<dbReference type="SUPFAM" id="SSF51126">
    <property type="entry name" value="Pectin lyase-like"/>
    <property type="match status" value="2"/>
</dbReference>
<dbReference type="InterPro" id="IPR011050">
    <property type="entry name" value="Pectin_lyase_fold/virulence"/>
</dbReference>
<gene>
    <name evidence="2" type="ORF">EZS28_021570</name>
</gene>
<evidence type="ECO:0000256" key="1">
    <source>
        <dbReference type="SAM" id="Phobius"/>
    </source>
</evidence>
<comment type="caution">
    <text evidence="2">The sequence shown here is derived from an EMBL/GenBank/DDBJ whole genome shotgun (WGS) entry which is preliminary data.</text>
</comment>
<accession>A0A5J4VKB0</accession>
<proteinExistence type="predicted"/>
<sequence>MPISNSITLKMSYFKIVQGNKNQNFPYTLREFFYAGSSSHLELSKIDFSANIKEGLYASCFIRIDTNGYLQLSQCTFSDITFGSSTAVNINNPNGIEIAGCNFTSIKSSGGNASAIQISGLQQSKQFIITNNRFINNGKIQDLSSSPTAGTLYLQYTSSQFPIINLQSNYFEGNIGQLAGATYIQTSYQIQSDVIKLDGSTFVGNSATVQNGFNDINSNSDLNALFGLNNAYYQTIEVSSKWNTSLGTQNITLSKSINNPEVYQFRNIKSVQDFSQRFKNWYSKITVVGQVEDDDMIQFINGITIEGKKNVVDLEDHGIINLSRNQYSPQIILSQTNTLRWLVFDRKSSSASSSILSLSGGITSIDDCKFTGSTSTYSGNFAFIQTTSQTSITNSEFIGGLFGIYGAIAQTGDKLFVDKCTFTGIVGQTGPFIRLSNSDSNTISSSVFKSASFFSDIVAQLGAIVIDNQYQTTFLHFNLFTGIINAVAVSIIQNLFNIQILSNEFSNNYGGQSEAGVICIKGNNPQGQITAKYNVFENNKGLIAGAIFSHAKSSQNNYPTFIIQNNFFSSNTFTSTDQVDKANDIFISSTYTIGSTISGNIHRIIREGDAKSLQGGEIKEITGAYTNVIPYTSSGNVYVRDNGWDPIHNPKTEKQIGSFDFPLKTLDYAVNLNIKSGDLTVVLYRQKYLITNPLLILDNRITIGDEVYCSSPYYTSGKSTIISSSSSYDSNHAFIVRGGSLILTSINIDISSSANQFDLIVLTGTGSIEINDANTIRINAVDSKLIKSIQTIKSFKLLNIYLLTSYQSSTSSLIDIKLSSESSFEIQNTVIDAQNNIRLASIRVDGKPALFSFNRITFNNLGTDTINAKAVQILGCKFNPLEVFNYCTVPALVHPLVQISGESYPYLYDNVLLKSGWNQNLDQIYELPEELYSQVSVTSKRTYIGARHVLQLNVVAQVTVNSNGHLTLRGITFIQQGIGISIIQVNSPNANIILEDVGFSIASQKLFESGYGNLEYSQDRKVYLKHMKSNNKINYDYYIENLLKISSAQILKNPFVRIWNGYSILLQSIKFGDWIVTDDIPLIDIVNPTQHVLIENIDVKHIGRKYGGPYILNLNLRPSGEAVINNVNIDGRGWVHERDLRDGIKDQNQYIHIDEEIIQKNKCGKEIDLPIKNIEEYIDSIIDVVVPNEFKWEYPAIKVKGGKLRINNSKFVGLGVDGALVLEGVNAYLTNTTRFEENDVLNAIKAEGRKSKIPSELKQVSDVDDSDELIDDSDRRLHELRRYRGYIKNIIAYKKTTLKAWNVSFIGEKLAKKKNSYRQGYPLWIQHERGVILTGEVGQANNAFADADITYVKSKFVKGNEKNIGDGKIEKIVQIEIRTKSSFIPGVEWFLELQNKNDPEDNKRTLHYNLLHRQVWEEATKEEKLQGWYISEDENKLKSEKITSNSYPVNEFGGKVLVRWLSERVILLRLAHTELKPGEKSNADKITDPDSDKYALDWRLRIGVEKRSDKEGGEEVESEVKWTNLKKDPFPVWAIVLIVIGSILIILIIITIIMIICFKDRIAAAFAEFKVQHLNKKKKNRQVDDQEMYNAW</sequence>
<evidence type="ECO:0000313" key="3">
    <source>
        <dbReference type="Proteomes" id="UP000324800"/>
    </source>
</evidence>
<evidence type="ECO:0000313" key="2">
    <source>
        <dbReference type="EMBL" id="KAA6382904.1"/>
    </source>
</evidence>
<keyword evidence="1" id="KW-0812">Transmembrane</keyword>
<dbReference type="EMBL" id="SNRW01006523">
    <property type="protein sequence ID" value="KAA6382904.1"/>
    <property type="molecule type" value="Genomic_DNA"/>
</dbReference>
<keyword evidence="1" id="KW-0472">Membrane</keyword>
<feature type="transmembrane region" description="Helical" evidence="1">
    <location>
        <begin position="1532"/>
        <end position="1558"/>
    </location>
</feature>
<reference evidence="2 3" key="1">
    <citation type="submission" date="2019-03" db="EMBL/GenBank/DDBJ databases">
        <title>Single cell metagenomics reveals metabolic interactions within the superorganism composed of flagellate Streblomastix strix and complex community of Bacteroidetes bacteria on its surface.</title>
        <authorList>
            <person name="Treitli S.C."/>
            <person name="Kolisko M."/>
            <person name="Husnik F."/>
            <person name="Keeling P."/>
            <person name="Hampl V."/>
        </authorList>
    </citation>
    <scope>NUCLEOTIDE SEQUENCE [LARGE SCALE GENOMIC DNA]</scope>
    <source>
        <strain evidence="2">ST1C</strain>
    </source>
</reference>
<organism evidence="2 3">
    <name type="scientific">Streblomastix strix</name>
    <dbReference type="NCBI Taxonomy" id="222440"/>
    <lineage>
        <taxon>Eukaryota</taxon>
        <taxon>Metamonada</taxon>
        <taxon>Preaxostyla</taxon>
        <taxon>Oxymonadida</taxon>
        <taxon>Streblomastigidae</taxon>
        <taxon>Streblomastix</taxon>
    </lineage>
</organism>
<protein>
    <submittedName>
        <fullName evidence="2">Uncharacterized protein</fullName>
    </submittedName>
</protein>
<keyword evidence="1" id="KW-1133">Transmembrane helix</keyword>
<name>A0A5J4VKB0_9EUKA</name>
<dbReference type="Proteomes" id="UP000324800">
    <property type="component" value="Unassembled WGS sequence"/>
</dbReference>